<feature type="coiled-coil region" evidence="1">
    <location>
        <begin position="129"/>
        <end position="156"/>
    </location>
</feature>
<sequence length="206" mass="23676">MATALSASFRDRLERMELDRNKRLSLLQAERELQASKSLVLASKLAGIREMERRCSMLDQKIASQSFKISLLKSEIDNLNAKYDSHSLLLRALMSEVEDLQELEKAKDEFYDSKGSEMKEFKHNVERFVSECRVRLKELKNGLNKLQSSFVRFQDNNGYSNSEIDTAEMMKSGLLAAKQDLDKNLASNYRMKAHLQTELQSILSVD</sequence>
<proteinExistence type="predicted"/>
<evidence type="ECO:0000313" key="3">
    <source>
        <dbReference type="Proteomes" id="UP000030645"/>
    </source>
</evidence>
<keyword evidence="3" id="KW-1185">Reference proteome</keyword>
<reference evidence="3" key="1">
    <citation type="submission" date="2013-01" db="EMBL/GenBank/DDBJ databases">
        <title>Draft Genome Sequence of a Mulberry Tree, Morus notabilis C.K. Schneid.</title>
        <authorList>
            <person name="He N."/>
            <person name="Zhao S."/>
        </authorList>
    </citation>
    <scope>NUCLEOTIDE SEQUENCE</scope>
</reference>
<evidence type="ECO:0000313" key="2">
    <source>
        <dbReference type="EMBL" id="EXB62833.1"/>
    </source>
</evidence>
<gene>
    <name evidence="2" type="ORF">L484_008683</name>
</gene>
<dbReference type="InterPro" id="IPR021042">
    <property type="entry name" value="Herpes_UL139_cytomegalovirus"/>
</dbReference>
<dbReference type="KEGG" id="mnt:21392041"/>
<dbReference type="PANTHER" id="PTHR37214">
    <property type="entry name" value="CYTOMEGALOVIRUS UL139 PROTEIN"/>
    <property type="match status" value="1"/>
</dbReference>
<dbReference type="eggNOG" id="ENOG502RYHJ">
    <property type="taxonomic scope" value="Eukaryota"/>
</dbReference>
<organism evidence="2 3">
    <name type="scientific">Morus notabilis</name>
    <dbReference type="NCBI Taxonomy" id="981085"/>
    <lineage>
        <taxon>Eukaryota</taxon>
        <taxon>Viridiplantae</taxon>
        <taxon>Streptophyta</taxon>
        <taxon>Embryophyta</taxon>
        <taxon>Tracheophyta</taxon>
        <taxon>Spermatophyta</taxon>
        <taxon>Magnoliopsida</taxon>
        <taxon>eudicotyledons</taxon>
        <taxon>Gunneridae</taxon>
        <taxon>Pentapetalae</taxon>
        <taxon>rosids</taxon>
        <taxon>fabids</taxon>
        <taxon>Rosales</taxon>
        <taxon>Moraceae</taxon>
        <taxon>Moreae</taxon>
        <taxon>Morus</taxon>
    </lineage>
</organism>
<accession>W9RP01</accession>
<dbReference type="EMBL" id="KE344457">
    <property type="protein sequence ID" value="EXB62833.1"/>
    <property type="molecule type" value="Genomic_DNA"/>
</dbReference>
<dbReference type="AlphaFoldDB" id="W9RP01"/>
<evidence type="ECO:0000256" key="1">
    <source>
        <dbReference type="SAM" id="Coils"/>
    </source>
</evidence>
<dbReference type="PANTHER" id="PTHR37214:SF2">
    <property type="entry name" value="CYTOMEGALOVIRUS UL139 PROTEIN"/>
    <property type="match status" value="1"/>
</dbReference>
<dbReference type="Pfam" id="PF12507">
    <property type="entry name" value="HCMV_UL139"/>
    <property type="match status" value="1"/>
</dbReference>
<dbReference type="Proteomes" id="UP000030645">
    <property type="component" value="Unassembled WGS sequence"/>
</dbReference>
<protein>
    <submittedName>
        <fullName evidence="2">Uncharacterized protein</fullName>
    </submittedName>
</protein>
<dbReference type="OrthoDB" id="1903594at2759"/>
<name>W9RP01_9ROSA</name>
<keyword evidence="1" id="KW-0175">Coiled coil</keyword>